<protein>
    <submittedName>
        <fullName evidence="2">Uncharacterized protein</fullName>
    </submittedName>
</protein>
<dbReference type="AlphaFoldDB" id="A0A1G1Y0T0"/>
<feature type="transmembrane region" description="Helical" evidence="1">
    <location>
        <begin position="105"/>
        <end position="124"/>
    </location>
</feature>
<gene>
    <name evidence="2" type="ORF">A2663_04570</name>
</gene>
<comment type="caution">
    <text evidence="2">The sequence shown here is derived from an EMBL/GenBank/DDBJ whole genome shotgun (WGS) entry which is preliminary data.</text>
</comment>
<evidence type="ECO:0000313" key="2">
    <source>
        <dbReference type="EMBL" id="OGY45963.1"/>
    </source>
</evidence>
<organism evidence="2 3">
    <name type="scientific">Candidatus Buchananbacteria bacterium RIFCSPHIGHO2_01_FULL_46_12</name>
    <dbReference type="NCBI Taxonomy" id="1797536"/>
    <lineage>
        <taxon>Bacteria</taxon>
        <taxon>Candidatus Buchananiibacteriota</taxon>
    </lineage>
</organism>
<dbReference type="EMBL" id="MHIF01000068">
    <property type="protein sequence ID" value="OGY45963.1"/>
    <property type="molecule type" value="Genomic_DNA"/>
</dbReference>
<dbReference type="Proteomes" id="UP000178432">
    <property type="component" value="Unassembled WGS sequence"/>
</dbReference>
<evidence type="ECO:0000313" key="3">
    <source>
        <dbReference type="Proteomes" id="UP000178432"/>
    </source>
</evidence>
<proteinExistence type="predicted"/>
<reference evidence="2 3" key="1">
    <citation type="journal article" date="2016" name="Nat. Commun.">
        <title>Thousands of microbial genomes shed light on interconnected biogeochemical processes in an aquifer system.</title>
        <authorList>
            <person name="Anantharaman K."/>
            <person name="Brown C.T."/>
            <person name="Hug L.A."/>
            <person name="Sharon I."/>
            <person name="Castelle C.J."/>
            <person name="Probst A.J."/>
            <person name="Thomas B.C."/>
            <person name="Singh A."/>
            <person name="Wilkins M.J."/>
            <person name="Karaoz U."/>
            <person name="Brodie E.L."/>
            <person name="Williams K.H."/>
            <person name="Hubbard S.S."/>
            <person name="Banfield J.F."/>
        </authorList>
    </citation>
    <scope>NUCLEOTIDE SEQUENCE [LARGE SCALE GENOMIC DNA]</scope>
</reference>
<accession>A0A1G1Y0T0</accession>
<keyword evidence="1" id="KW-1133">Transmembrane helix</keyword>
<keyword evidence="1" id="KW-0472">Membrane</keyword>
<keyword evidence="1" id="KW-0812">Transmembrane</keyword>
<name>A0A1G1Y0T0_9BACT</name>
<evidence type="ECO:0000256" key="1">
    <source>
        <dbReference type="SAM" id="Phobius"/>
    </source>
</evidence>
<sequence>MIDWEKNSEEILSRALLAGEEGKTLPEILALFPQNQEEIREIFEIIAELSAQKDGLNPAPEILENILSNLAAAKKNKNDSNIKGRLFFSLNIIKKELFMTQKLKIAVPVLAVLVLVVAGAYIYIGNQAKTISVTENEIFAALESELIQEAALAGESDADINVALADEQIINQFNQTYDDSQL</sequence>